<dbReference type="PROSITE" id="PS00671">
    <property type="entry name" value="D_2_HYDROXYACID_DH_3"/>
    <property type="match status" value="1"/>
</dbReference>
<dbReference type="SUPFAM" id="SSF51735">
    <property type="entry name" value="NAD(P)-binding Rossmann-fold domains"/>
    <property type="match status" value="1"/>
</dbReference>
<organism evidence="8 9">
    <name type="scientific">Rhodohalobacter sulfatireducens</name>
    <dbReference type="NCBI Taxonomy" id="2911366"/>
    <lineage>
        <taxon>Bacteria</taxon>
        <taxon>Pseudomonadati</taxon>
        <taxon>Balneolota</taxon>
        <taxon>Balneolia</taxon>
        <taxon>Balneolales</taxon>
        <taxon>Balneolaceae</taxon>
        <taxon>Rhodohalobacter</taxon>
    </lineage>
</organism>
<dbReference type="CDD" id="cd12173">
    <property type="entry name" value="PGDH_4"/>
    <property type="match status" value="1"/>
</dbReference>
<dbReference type="InterPro" id="IPR036291">
    <property type="entry name" value="NAD(P)-bd_dom_sf"/>
</dbReference>
<dbReference type="PANTHER" id="PTHR42789:SF1">
    <property type="entry name" value="D-ISOMER SPECIFIC 2-HYDROXYACID DEHYDROGENASE FAMILY PROTEIN (AFU_ORTHOLOGUE AFUA_6G10090)"/>
    <property type="match status" value="1"/>
</dbReference>
<evidence type="ECO:0000256" key="3">
    <source>
        <dbReference type="ARBA" id="ARBA00023002"/>
    </source>
</evidence>
<dbReference type="Pfam" id="PF02826">
    <property type="entry name" value="2-Hacid_dh_C"/>
    <property type="match status" value="1"/>
</dbReference>
<name>A0ABS9KH87_9BACT</name>
<evidence type="ECO:0000259" key="7">
    <source>
        <dbReference type="Pfam" id="PF02826"/>
    </source>
</evidence>
<evidence type="ECO:0000256" key="2">
    <source>
        <dbReference type="ARBA" id="ARBA00022605"/>
    </source>
</evidence>
<evidence type="ECO:0000256" key="5">
    <source>
        <dbReference type="RuleBase" id="RU003719"/>
    </source>
</evidence>
<evidence type="ECO:0000259" key="6">
    <source>
        <dbReference type="Pfam" id="PF00389"/>
    </source>
</evidence>
<dbReference type="EMBL" id="JAKLWS010000028">
    <property type="protein sequence ID" value="MCG2590219.1"/>
    <property type="molecule type" value="Genomic_DNA"/>
</dbReference>
<dbReference type="InterPro" id="IPR050857">
    <property type="entry name" value="D-2-hydroxyacid_DH"/>
</dbReference>
<feature type="domain" description="D-isomer specific 2-hydroxyacid dehydrogenase catalytic" evidence="6">
    <location>
        <begin position="5"/>
        <end position="304"/>
    </location>
</feature>
<gene>
    <name evidence="8" type="ORF">L6773_16700</name>
</gene>
<dbReference type="RefSeq" id="WP_237855581.1">
    <property type="nucleotide sequence ID" value="NZ_JAKLWS010000028.1"/>
</dbReference>
<dbReference type="Gene3D" id="3.40.50.720">
    <property type="entry name" value="NAD(P)-binding Rossmann-like Domain"/>
    <property type="match status" value="2"/>
</dbReference>
<dbReference type="Pfam" id="PF00389">
    <property type="entry name" value="2-Hacid_dh"/>
    <property type="match status" value="1"/>
</dbReference>
<dbReference type="InterPro" id="IPR006140">
    <property type="entry name" value="D-isomer_DH_NAD-bd"/>
</dbReference>
<sequence>MKKNVLLLETVASEADSLLRENTVVHEAIHPRNPIEVAKSAAVHAIVTRGKGKVNRELMDSCPDLQVIARCGVGLDNVDVGEASRRGIKVINAPGSNSSTVAEHALTLMLMGVRNVWKSVERVKDGDWSWRNQYSGDELRGKTLGILGMGNIGQRVAKLADAFGMKVIYWDKYPVQSEYENISMEDLLKQADVVTIHVPLLDETKHLVGEEQLNMMKPTAWLINTARGPIIDETALIKALDNEKISGFASDVLAVEPPDSDYPLVKHPKTLITPHTGSLTATTYRNMCVSTVQNVNAVLNGSRPDPKSVFNRDELDGNR</sequence>
<evidence type="ECO:0000256" key="1">
    <source>
        <dbReference type="ARBA" id="ARBA00005854"/>
    </source>
</evidence>
<comment type="similarity">
    <text evidence="1 5">Belongs to the D-isomer specific 2-hydroxyacid dehydrogenase family.</text>
</comment>
<dbReference type="InterPro" id="IPR029752">
    <property type="entry name" value="D-isomer_DH_CS1"/>
</dbReference>
<reference evidence="8" key="1">
    <citation type="submission" date="2022-01" db="EMBL/GenBank/DDBJ databases">
        <authorList>
            <person name="Wang Y."/>
        </authorList>
    </citation>
    <scope>NUCLEOTIDE SEQUENCE</scope>
    <source>
        <strain evidence="8">WB101</strain>
    </source>
</reference>
<dbReference type="InterPro" id="IPR006139">
    <property type="entry name" value="D-isomer_2_OHA_DH_cat_dom"/>
</dbReference>
<dbReference type="PROSITE" id="PS00065">
    <property type="entry name" value="D_2_HYDROXYACID_DH_1"/>
    <property type="match status" value="1"/>
</dbReference>
<dbReference type="PROSITE" id="PS00670">
    <property type="entry name" value="D_2_HYDROXYACID_DH_2"/>
    <property type="match status" value="1"/>
</dbReference>
<dbReference type="Proteomes" id="UP001165366">
    <property type="component" value="Unassembled WGS sequence"/>
</dbReference>
<dbReference type="InterPro" id="IPR029753">
    <property type="entry name" value="D-isomer_DH_CS"/>
</dbReference>
<feature type="domain" description="D-isomer specific 2-hydroxyacid dehydrogenase NAD-binding" evidence="7">
    <location>
        <begin position="106"/>
        <end position="277"/>
    </location>
</feature>
<evidence type="ECO:0000313" key="9">
    <source>
        <dbReference type="Proteomes" id="UP001165366"/>
    </source>
</evidence>
<dbReference type="PANTHER" id="PTHR42789">
    <property type="entry name" value="D-ISOMER SPECIFIC 2-HYDROXYACID DEHYDROGENASE FAMILY PROTEIN (AFU_ORTHOLOGUE AFUA_6G10090)"/>
    <property type="match status" value="1"/>
</dbReference>
<evidence type="ECO:0000256" key="4">
    <source>
        <dbReference type="ARBA" id="ARBA00023027"/>
    </source>
</evidence>
<dbReference type="SUPFAM" id="SSF52283">
    <property type="entry name" value="Formate/glycerate dehydrogenase catalytic domain-like"/>
    <property type="match status" value="1"/>
</dbReference>
<reference evidence="8" key="2">
    <citation type="submission" date="2024-05" db="EMBL/GenBank/DDBJ databases">
        <title>Rhodohalobacter halophilus gen. nov., sp. nov., a moderately halophilic member of the family Balneolaceae.</title>
        <authorList>
            <person name="Xia J."/>
        </authorList>
    </citation>
    <scope>NUCLEOTIDE SEQUENCE</scope>
    <source>
        <strain evidence="8">WB101</strain>
    </source>
</reference>
<keyword evidence="3 5" id="KW-0560">Oxidoreductase</keyword>
<keyword evidence="2" id="KW-0028">Amino-acid biosynthesis</keyword>
<evidence type="ECO:0000313" key="8">
    <source>
        <dbReference type="EMBL" id="MCG2590219.1"/>
    </source>
</evidence>
<protein>
    <submittedName>
        <fullName evidence="8">Hydroxyacid dehydrogenase</fullName>
    </submittedName>
</protein>
<keyword evidence="9" id="KW-1185">Reference proteome</keyword>
<accession>A0ABS9KH87</accession>
<keyword evidence="4" id="KW-0520">NAD</keyword>
<proteinExistence type="inferred from homology"/>
<comment type="caution">
    <text evidence="8">The sequence shown here is derived from an EMBL/GenBank/DDBJ whole genome shotgun (WGS) entry which is preliminary data.</text>
</comment>